<sequence>MPTDANMPHPGLTGLYVITPDNLGAQLEPKVDQALAGGARLVQYRDKTTDHPRRLAEARALMALCQKHGALLIINDDVELARACGAHGVHVGMEDSPLQQARERLGAHAIIGVSCYNRLNLAREAQAQGADYVAFGSVFPSSTKPRAVHAPLSLLTRARSELALPLAAIGGITAGNAGQVFQAGAHMAAVIQGVWEAPDVRARAAQIAATAGTAGCT</sequence>
<feature type="binding site" evidence="9">
    <location>
        <begin position="43"/>
        <end position="47"/>
    </location>
    <ligand>
        <name>4-amino-2-methyl-5-(diphosphooxymethyl)pyrimidine</name>
        <dbReference type="ChEBI" id="CHEBI:57841"/>
    </ligand>
</feature>
<comment type="function">
    <text evidence="9">Condenses 4-methyl-5-(beta-hydroxyethyl)thiazole monophosphate (THZ-P) and 2-methyl-4-amino-5-hydroxymethyl pyrimidine pyrophosphate (HMP-PP) to form thiamine monophosphate (TMP).</text>
</comment>
<dbReference type="InterPro" id="IPR034291">
    <property type="entry name" value="TMP_synthase"/>
</dbReference>
<evidence type="ECO:0000256" key="1">
    <source>
        <dbReference type="ARBA" id="ARBA00005165"/>
    </source>
</evidence>
<evidence type="ECO:0000256" key="2">
    <source>
        <dbReference type="ARBA" id="ARBA00022679"/>
    </source>
</evidence>
<dbReference type="Proteomes" id="UP000199256">
    <property type="component" value="Unassembled WGS sequence"/>
</dbReference>
<evidence type="ECO:0000256" key="10">
    <source>
        <dbReference type="RuleBase" id="RU003826"/>
    </source>
</evidence>
<protein>
    <recommendedName>
        <fullName evidence="9">Thiamine-phosphate synthase</fullName>
        <shortName evidence="9">TP synthase</shortName>
        <shortName evidence="9">TPS</shortName>
        <ecNumber evidence="9">2.5.1.3</ecNumber>
    </recommendedName>
    <alternativeName>
        <fullName evidence="9">Thiamine-phosphate pyrophosphorylase</fullName>
        <shortName evidence="9">TMP pyrophosphorylase</shortName>
        <shortName evidence="9">TMP-PPase</shortName>
    </alternativeName>
</protein>
<dbReference type="HAMAP" id="MF_00097">
    <property type="entry name" value="TMP_synthase"/>
    <property type="match status" value="1"/>
</dbReference>
<dbReference type="STRING" id="1396821.SAMN05444515_11299"/>
<evidence type="ECO:0000259" key="12">
    <source>
        <dbReference type="Pfam" id="PF02581"/>
    </source>
</evidence>
<feature type="binding site" evidence="9">
    <location>
        <position position="171"/>
    </location>
    <ligand>
        <name>2-[(2R,5Z)-2-carboxy-4-methylthiazol-5(2H)-ylidene]ethyl phosphate</name>
        <dbReference type="ChEBI" id="CHEBI:62899"/>
    </ligand>
</feature>
<evidence type="ECO:0000256" key="9">
    <source>
        <dbReference type="HAMAP-Rule" id="MF_00097"/>
    </source>
</evidence>
<feature type="domain" description="Thiamine phosphate synthase/TenI" evidence="12">
    <location>
        <begin position="15"/>
        <end position="194"/>
    </location>
</feature>
<feature type="binding site" evidence="9">
    <location>
        <position position="144"/>
    </location>
    <ligand>
        <name>4-amino-2-methyl-5-(diphosphooxymethyl)pyrimidine</name>
        <dbReference type="ChEBI" id="CHEBI:57841"/>
    </ligand>
</feature>
<dbReference type="PANTHER" id="PTHR20857">
    <property type="entry name" value="THIAMINE-PHOSPHATE PYROPHOSPHORYLASE"/>
    <property type="match status" value="1"/>
</dbReference>
<dbReference type="UniPathway" id="UPA00060">
    <property type="reaction ID" value="UER00141"/>
</dbReference>
<dbReference type="SUPFAM" id="SSF51391">
    <property type="entry name" value="Thiamin phosphate synthase"/>
    <property type="match status" value="1"/>
</dbReference>
<comment type="caution">
    <text evidence="9">Lacks conserved residue(s) required for the propagation of feature annotation.</text>
</comment>
<evidence type="ECO:0000313" key="14">
    <source>
        <dbReference type="Proteomes" id="UP000199256"/>
    </source>
</evidence>
<comment type="pathway">
    <text evidence="1 9 11">Cofactor biosynthesis; thiamine diphosphate biosynthesis; thiamine phosphate from 4-amino-2-methyl-5-diphosphomethylpyrimidine and 4-methyl-5-(2-phosphoethyl)-thiazole: step 1/1.</text>
</comment>
<evidence type="ECO:0000256" key="6">
    <source>
        <dbReference type="ARBA" id="ARBA00047334"/>
    </source>
</evidence>
<keyword evidence="4 9" id="KW-0460">Magnesium</keyword>
<accession>A0A1H7NUK4</accession>
<feature type="binding site" evidence="9">
    <location>
        <begin position="141"/>
        <end position="143"/>
    </location>
    <ligand>
        <name>2-[(2R,5Z)-2-carboxy-4-methylthiazol-5(2H)-ylidene]ethyl phosphate</name>
        <dbReference type="ChEBI" id="CHEBI:62899"/>
    </ligand>
</feature>
<keyword evidence="2 9" id="KW-0808">Transferase</keyword>
<evidence type="ECO:0000256" key="8">
    <source>
        <dbReference type="ARBA" id="ARBA00047883"/>
    </source>
</evidence>
<dbReference type="InterPro" id="IPR022998">
    <property type="entry name" value="ThiamineP_synth_TenI"/>
</dbReference>
<dbReference type="AlphaFoldDB" id="A0A1H7NUK4"/>
<feature type="binding site" evidence="9">
    <location>
        <position position="95"/>
    </location>
    <ligand>
        <name>Mg(2+)</name>
        <dbReference type="ChEBI" id="CHEBI:18420"/>
    </ligand>
</feature>
<dbReference type="Pfam" id="PF02581">
    <property type="entry name" value="TMP-TENI"/>
    <property type="match status" value="1"/>
</dbReference>
<feature type="binding site" evidence="9">
    <location>
        <position position="76"/>
    </location>
    <ligand>
        <name>Mg(2+)</name>
        <dbReference type="ChEBI" id="CHEBI:18420"/>
    </ligand>
</feature>
<proteinExistence type="inferred from homology"/>
<evidence type="ECO:0000256" key="5">
    <source>
        <dbReference type="ARBA" id="ARBA00022977"/>
    </source>
</evidence>
<evidence type="ECO:0000313" key="13">
    <source>
        <dbReference type="EMBL" id="SEL26994.1"/>
    </source>
</evidence>
<dbReference type="InterPro" id="IPR013785">
    <property type="entry name" value="Aldolase_TIM"/>
</dbReference>
<dbReference type="PANTHER" id="PTHR20857:SF15">
    <property type="entry name" value="THIAMINE-PHOSPHATE SYNTHASE"/>
    <property type="match status" value="1"/>
</dbReference>
<organism evidence="13 14">
    <name type="scientific">Ectothiorhodospira marina</name>
    <dbReference type="NCBI Taxonomy" id="1396821"/>
    <lineage>
        <taxon>Bacteria</taxon>
        <taxon>Pseudomonadati</taxon>
        <taxon>Pseudomonadota</taxon>
        <taxon>Gammaproteobacteria</taxon>
        <taxon>Chromatiales</taxon>
        <taxon>Ectothiorhodospiraceae</taxon>
        <taxon>Ectothiorhodospira</taxon>
    </lineage>
</organism>
<dbReference type="EC" id="2.5.1.3" evidence="9"/>
<dbReference type="Gene3D" id="3.20.20.70">
    <property type="entry name" value="Aldolase class I"/>
    <property type="match status" value="1"/>
</dbReference>
<reference evidence="14" key="1">
    <citation type="submission" date="2016-10" db="EMBL/GenBank/DDBJ databases">
        <authorList>
            <person name="Varghese N."/>
            <person name="Submissions S."/>
        </authorList>
    </citation>
    <scope>NUCLEOTIDE SEQUENCE [LARGE SCALE GENOMIC DNA]</scope>
    <source>
        <strain evidence="14">DSM 241</strain>
    </source>
</reference>
<gene>
    <name evidence="9" type="primary">thiE</name>
    <name evidence="13" type="ORF">SAMN05444515_11299</name>
</gene>
<dbReference type="GO" id="GO:0009229">
    <property type="term" value="P:thiamine diphosphate biosynthetic process"/>
    <property type="evidence" value="ECO:0007669"/>
    <property type="project" value="UniProtKB-UniRule"/>
</dbReference>
<feature type="binding site" evidence="9">
    <location>
        <position position="75"/>
    </location>
    <ligand>
        <name>4-amino-2-methyl-5-(diphosphooxymethyl)pyrimidine</name>
        <dbReference type="ChEBI" id="CHEBI:57841"/>
    </ligand>
</feature>
<comment type="catalytic activity">
    <reaction evidence="7 9 10">
        <text>2-(2-carboxy-4-methylthiazol-5-yl)ethyl phosphate + 4-amino-2-methyl-5-(diphosphooxymethyl)pyrimidine + 2 H(+) = thiamine phosphate + CO2 + diphosphate</text>
        <dbReference type="Rhea" id="RHEA:47848"/>
        <dbReference type="ChEBI" id="CHEBI:15378"/>
        <dbReference type="ChEBI" id="CHEBI:16526"/>
        <dbReference type="ChEBI" id="CHEBI:33019"/>
        <dbReference type="ChEBI" id="CHEBI:37575"/>
        <dbReference type="ChEBI" id="CHEBI:57841"/>
        <dbReference type="ChEBI" id="CHEBI:62890"/>
        <dbReference type="EC" id="2.5.1.3"/>
    </reaction>
</comment>
<comment type="catalytic activity">
    <reaction evidence="8 9 10">
        <text>2-[(2R,5Z)-2-carboxy-4-methylthiazol-5(2H)-ylidene]ethyl phosphate + 4-amino-2-methyl-5-(diphosphooxymethyl)pyrimidine + 2 H(+) = thiamine phosphate + CO2 + diphosphate</text>
        <dbReference type="Rhea" id="RHEA:47844"/>
        <dbReference type="ChEBI" id="CHEBI:15378"/>
        <dbReference type="ChEBI" id="CHEBI:16526"/>
        <dbReference type="ChEBI" id="CHEBI:33019"/>
        <dbReference type="ChEBI" id="CHEBI:37575"/>
        <dbReference type="ChEBI" id="CHEBI:57841"/>
        <dbReference type="ChEBI" id="CHEBI:62899"/>
        <dbReference type="EC" id="2.5.1.3"/>
    </reaction>
</comment>
<comment type="catalytic activity">
    <reaction evidence="6 9 10">
        <text>4-methyl-5-(2-phosphooxyethyl)-thiazole + 4-amino-2-methyl-5-(diphosphooxymethyl)pyrimidine + H(+) = thiamine phosphate + diphosphate</text>
        <dbReference type="Rhea" id="RHEA:22328"/>
        <dbReference type="ChEBI" id="CHEBI:15378"/>
        <dbReference type="ChEBI" id="CHEBI:33019"/>
        <dbReference type="ChEBI" id="CHEBI:37575"/>
        <dbReference type="ChEBI" id="CHEBI:57841"/>
        <dbReference type="ChEBI" id="CHEBI:58296"/>
        <dbReference type="EC" id="2.5.1.3"/>
    </reaction>
</comment>
<dbReference type="GO" id="GO:0004789">
    <property type="term" value="F:thiamine-phosphate diphosphorylase activity"/>
    <property type="evidence" value="ECO:0007669"/>
    <property type="project" value="UniProtKB-UniRule"/>
</dbReference>
<keyword evidence="14" id="KW-1185">Reference proteome</keyword>
<dbReference type="NCBIfam" id="TIGR00693">
    <property type="entry name" value="thiE"/>
    <property type="match status" value="1"/>
</dbReference>
<comment type="similarity">
    <text evidence="9 10">Belongs to the thiamine-phosphate synthase family.</text>
</comment>
<dbReference type="RefSeq" id="WP_245740802.1">
    <property type="nucleotide sequence ID" value="NZ_FOAA01000012.1"/>
</dbReference>
<feature type="binding site" evidence="9">
    <location>
        <position position="114"/>
    </location>
    <ligand>
        <name>4-amino-2-methyl-5-(diphosphooxymethyl)pyrimidine</name>
        <dbReference type="ChEBI" id="CHEBI:57841"/>
    </ligand>
</feature>
<evidence type="ECO:0000256" key="7">
    <source>
        <dbReference type="ARBA" id="ARBA00047851"/>
    </source>
</evidence>
<comment type="cofactor">
    <cofactor evidence="9">
        <name>Mg(2+)</name>
        <dbReference type="ChEBI" id="CHEBI:18420"/>
    </cofactor>
    <text evidence="9">Binds 1 Mg(2+) ion per subunit.</text>
</comment>
<evidence type="ECO:0000256" key="4">
    <source>
        <dbReference type="ARBA" id="ARBA00022842"/>
    </source>
</evidence>
<dbReference type="GO" id="GO:0005737">
    <property type="term" value="C:cytoplasm"/>
    <property type="evidence" value="ECO:0007669"/>
    <property type="project" value="TreeGrafter"/>
</dbReference>
<evidence type="ECO:0000256" key="3">
    <source>
        <dbReference type="ARBA" id="ARBA00022723"/>
    </source>
</evidence>
<dbReference type="GO" id="GO:0000287">
    <property type="term" value="F:magnesium ion binding"/>
    <property type="evidence" value="ECO:0007669"/>
    <property type="project" value="UniProtKB-UniRule"/>
</dbReference>
<dbReference type="CDD" id="cd00564">
    <property type="entry name" value="TMP_TenI"/>
    <property type="match status" value="1"/>
</dbReference>
<dbReference type="GO" id="GO:0009228">
    <property type="term" value="P:thiamine biosynthetic process"/>
    <property type="evidence" value="ECO:0007669"/>
    <property type="project" value="UniProtKB-KW"/>
</dbReference>
<dbReference type="EMBL" id="FOAA01000012">
    <property type="protein sequence ID" value="SEL26994.1"/>
    <property type="molecule type" value="Genomic_DNA"/>
</dbReference>
<evidence type="ECO:0000256" key="11">
    <source>
        <dbReference type="RuleBase" id="RU004253"/>
    </source>
</evidence>
<name>A0A1H7NUK4_9GAMM</name>
<dbReference type="InterPro" id="IPR036206">
    <property type="entry name" value="ThiamineP_synth_sf"/>
</dbReference>
<keyword evidence="3 9" id="KW-0479">Metal-binding</keyword>
<keyword evidence="5 9" id="KW-0784">Thiamine biosynthesis</keyword>